<evidence type="ECO:0000313" key="3">
    <source>
        <dbReference type="Proteomes" id="UP001499979"/>
    </source>
</evidence>
<dbReference type="EMBL" id="BAAAJE010000008">
    <property type="protein sequence ID" value="GAA1142334.1"/>
    <property type="molecule type" value="Genomic_DNA"/>
</dbReference>
<keyword evidence="3" id="KW-1185">Reference proteome</keyword>
<feature type="region of interest" description="Disordered" evidence="1">
    <location>
        <begin position="243"/>
        <end position="295"/>
    </location>
</feature>
<feature type="compositionally biased region" description="Pro residues" evidence="1">
    <location>
        <begin position="286"/>
        <end position="295"/>
    </location>
</feature>
<evidence type="ECO:0000256" key="1">
    <source>
        <dbReference type="SAM" id="MobiDB-lite"/>
    </source>
</evidence>
<name>A0ABN1UDZ2_9ACTN</name>
<organism evidence="2 3">
    <name type="scientific">Nocardioides aquiterrae</name>
    <dbReference type="NCBI Taxonomy" id="203799"/>
    <lineage>
        <taxon>Bacteria</taxon>
        <taxon>Bacillati</taxon>
        <taxon>Actinomycetota</taxon>
        <taxon>Actinomycetes</taxon>
        <taxon>Propionibacteriales</taxon>
        <taxon>Nocardioidaceae</taxon>
        <taxon>Nocardioides</taxon>
    </lineage>
</organism>
<proteinExistence type="predicted"/>
<comment type="caution">
    <text evidence="2">The sequence shown here is derived from an EMBL/GenBank/DDBJ whole genome shotgun (WGS) entry which is preliminary data.</text>
</comment>
<gene>
    <name evidence="2" type="ORF">GCM10009606_22460</name>
</gene>
<accession>A0ABN1UDZ2</accession>
<reference evidence="2 3" key="1">
    <citation type="journal article" date="2019" name="Int. J. Syst. Evol. Microbiol.">
        <title>The Global Catalogue of Microorganisms (GCM) 10K type strain sequencing project: providing services to taxonomists for standard genome sequencing and annotation.</title>
        <authorList>
            <consortium name="The Broad Institute Genomics Platform"/>
            <consortium name="The Broad Institute Genome Sequencing Center for Infectious Disease"/>
            <person name="Wu L."/>
            <person name="Ma J."/>
        </authorList>
    </citation>
    <scope>NUCLEOTIDE SEQUENCE [LARGE SCALE GENOMIC DNA]</scope>
    <source>
        <strain evidence="2 3">JCM 11813</strain>
    </source>
</reference>
<evidence type="ECO:0000313" key="2">
    <source>
        <dbReference type="EMBL" id="GAA1142334.1"/>
    </source>
</evidence>
<feature type="compositionally biased region" description="Low complexity" evidence="1">
    <location>
        <begin position="263"/>
        <end position="285"/>
    </location>
</feature>
<protein>
    <recommendedName>
        <fullName evidence="4">ABC transporter permease</fullName>
    </recommendedName>
</protein>
<feature type="compositionally biased region" description="Low complexity" evidence="1">
    <location>
        <begin position="243"/>
        <end position="254"/>
    </location>
</feature>
<dbReference type="Proteomes" id="UP001499979">
    <property type="component" value="Unassembled WGS sequence"/>
</dbReference>
<sequence length="295" mass="30692">MTRPAALALWRAAPLRLARTPGWGALVLVAATLLVASVVAPTMFVATARSAALADGLAAVAGGPYGDGSGDLRVTWDGVVGDIDPLLDPLAALPAYGDPVVTALGVGHSQADTPVAVANGRSAPAVMWYHDGALAALGADDAEGVWLPSATADALGLRVGDPLRIGMEQTFLGTSRTLRDTVLAGTYETAPGSALPTRLAGLPDADRWFLPHDPTNPAVVTPMAIVSRRRSTASHRRCARARCTSSTCGSTRTSPRTRRAPRSRTWPRTATRRSTAPRACSTSSPAPSPRPPRWT</sequence>
<evidence type="ECO:0008006" key="4">
    <source>
        <dbReference type="Google" id="ProtNLM"/>
    </source>
</evidence>